<dbReference type="InterPro" id="IPR050054">
    <property type="entry name" value="UPRTase/APRTase"/>
</dbReference>
<dbReference type="SUPFAM" id="SSF53271">
    <property type="entry name" value="PRTase-like"/>
    <property type="match status" value="1"/>
</dbReference>
<dbReference type="NCBIfam" id="NF002634">
    <property type="entry name" value="PRK02304.1-3"/>
    <property type="match status" value="1"/>
</dbReference>
<comment type="subcellular location">
    <subcellularLocation>
        <location evidence="3">Cytoplasm</location>
    </subcellularLocation>
</comment>
<evidence type="ECO:0000256" key="5">
    <source>
        <dbReference type="ARBA" id="ARBA00008391"/>
    </source>
</evidence>
<dbReference type="GO" id="GO:0005737">
    <property type="term" value="C:cytoplasm"/>
    <property type="evidence" value="ECO:0007669"/>
    <property type="project" value="UniProtKB-SubCell"/>
</dbReference>
<dbReference type="NCBIfam" id="TIGR01090">
    <property type="entry name" value="apt"/>
    <property type="match status" value="1"/>
</dbReference>
<evidence type="ECO:0000313" key="15">
    <source>
        <dbReference type="Proteomes" id="UP001634394"/>
    </source>
</evidence>
<protein>
    <recommendedName>
        <fullName evidence="8">Adenine phosphoribosyltransferase</fullName>
        <ecNumber evidence="7">2.4.2.7</ecNumber>
    </recommendedName>
</protein>
<comment type="catalytic activity">
    <reaction evidence="1">
        <text>AMP + diphosphate = 5-phospho-alpha-D-ribose 1-diphosphate + adenine</text>
        <dbReference type="Rhea" id="RHEA:16609"/>
        <dbReference type="ChEBI" id="CHEBI:16708"/>
        <dbReference type="ChEBI" id="CHEBI:33019"/>
        <dbReference type="ChEBI" id="CHEBI:58017"/>
        <dbReference type="ChEBI" id="CHEBI:456215"/>
        <dbReference type="EC" id="2.4.2.7"/>
    </reaction>
</comment>
<keyword evidence="12" id="KW-0660">Purine salvage</keyword>
<evidence type="ECO:0000256" key="10">
    <source>
        <dbReference type="ARBA" id="ARBA00022676"/>
    </source>
</evidence>
<feature type="domain" description="Phosphoribosyltransferase" evidence="13">
    <location>
        <begin position="60"/>
        <end position="168"/>
    </location>
</feature>
<evidence type="ECO:0000256" key="12">
    <source>
        <dbReference type="ARBA" id="ARBA00022726"/>
    </source>
</evidence>
<comment type="pathway">
    <text evidence="4">Purine metabolism; AMP biosynthesis via salvage pathway; AMP from adenine: step 1/1.</text>
</comment>
<evidence type="ECO:0000256" key="8">
    <source>
        <dbReference type="ARBA" id="ARBA00017366"/>
    </source>
</evidence>
<evidence type="ECO:0000259" key="13">
    <source>
        <dbReference type="Pfam" id="PF00156"/>
    </source>
</evidence>
<evidence type="ECO:0000256" key="4">
    <source>
        <dbReference type="ARBA" id="ARBA00004659"/>
    </source>
</evidence>
<sequence>MCSEDRRITRVKELIKDYPDFPKPGILFRDIFPVLQDAKAFRGLVDAMVDFIKANCDGVEVIIGLDSRGFLFGPMIAEALGISFVPIRKAGKLPGETYKVEYTLEYGTDKCEMQKESVKPGQKIVILDDLLATGGTMKAACDLADVAQATVLCCVVVIELTDLQGRKRLKYPCHAFIQY</sequence>
<evidence type="ECO:0000256" key="6">
    <source>
        <dbReference type="ARBA" id="ARBA00011738"/>
    </source>
</evidence>
<reference evidence="14 15" key="1">
    <citation type="submission" date="2024-11" db="EMBL/GenBank/DDBJ databases">
        <title>Chromosome-level genome assembly of the freshwater bivalve Anodonta woodiana.</title>
        <authorList>
            <person name="Chen X."/>
        </authorList>
    </citation>
    <scope>NUCLEOTIDE SEQUENCE [LARGE SCALE GENOMIC DNA]</scope>
    <source>
        <strain evidence="14">MN2024</strain>
        <tissue evidence="14">Gills</tissue>
    </source>
</reference>
<dbReference type="FunFam" id="3.40.50.2020:FF:000004">
    <property type="entry name" value="Adenine phosphoribosyltransferase"/>
    <property type="match status" value="1"/>
</dbReference>
<evidence type="ECO:0000256" key="2">
    <source>
        <dbReference type="ARBA" id="ARBA00003968"/>
    </source>
</evidence>
<dbReference type="Proteomes" id="UP001634394">
    <property type="component" value="Unassembled WGS sequence"/>
</dbReference>
<evidence type="ECO:0000256" key="11">
    <source>
        <dbReference type="ARBA" id="ARBA00022679"/>
    </source>
</evidence>
<proteinExistence type="inferred from homology"/>
<evidence type="ECO:0000313" key="14">
    <source>
        <dbReference type="EMBL" id="KAL3859961.1"/>
    </source>
</evidence>
<organism evidence="14 15">
    <name type="scientific">Sinanodonta woodiana</name>
    <name type="common">Chinese pond mussel</name>
    <name type="synonym">Anodonta woodiana</name>
    <dbReference type="NCBI Taxonomy" id="1069815"/>
    <lineage>
        <taxon>Eukaryota</taxon>
        <taxon>Metazoa</taxon>
        <taxon>Spiralia</taxon>
        <taxon>Lophotrochozoa</taxon>
        <taxon>Mollusca</taxon>
        <taxon>Bivalvia</taxon>
        <taxon>Autobranchia</taxon>
        <taxon>Heteroconchia</taxon>
        <taxon>Palaeoheterodonta</taxon>
        <taxon>Unionida</taxon>
        <taxon>Unionoidea</taxon>
        <taxon>Unionidae</taxon>
        <taxon>Unioninae</taxon>
        <taxon>Sinanodonta</taxon>
    </lineage>
</organism>
<dbReference type="Pfam" id="PF00156">
    <property type="entry name" value="Pribosyltran"/>
    <property type="match status" value="1"/>
</dbReference>
<keyword evidence="11" id="KW-0808">Transferase</keyword>
<dbReference type="GO" id="GO:0003999">
    <property type="term" value="F:adenine phosphoribosyltransferase activity"/>
    <property type="evidence" value="ECO:0007669"/>
    <property type="project" value="UniProtKB-EC"/>
</dbReference>
<dbReference type="InterPro" id="IPR000836">
    <property type="entry name" value="PRTase_dom"/>
</dbReference>
<accession>A0ABD3VFP7</accession>
<gene>
    <name evidence="14" type="ORF">ACJMK2_010139</name>
</gene>
<dbReference type="InterPro" id="IPR005764">
    <property type="entry name" value="Ade_phspho_trans"/>
</dbReference>
<dbReference type="HAMAP" id="MF_00004">
    <property type="entry name" value="Aden_phosphoribosyltr"/>
    <property type="match status" value="1"/>
</dbReference>
<comment type="similarity">
    <text evidence="5">Belongs to the purine/pyrimidine phosphoribosyltransferase family.</text>
</comment>
<dbReference type="PANTHER" id="PTHR32315">
    <property type="entry name" value="ADENINE PHOSPHORIBOSYLTRANSFERASE"/>
    <property type="match status" value="1"/>
</dbReference>
<dbReference type="EMBL" id="JBJQND010000012">
    <property type="protein sequence ID" value="KAL3859961.1"/>
    <property type="molecule type" value="Genomic_DNA"/>
</dbReference>
<evidence type="ECO:0000256" key="7">
    <source>
        <dbReference type="ARBA" id="ARBA00011893"/>
    </source>
</evidence>
<comment type="subunit">
    <text evidence="6">Homodimer.</text>
</comment>
<name>A0ABD3VFP7_SINWO</name>
<comment type="function">
    <text evidence="2">Catalyzes a salvage reaction resulting in the formation of AMP, that is energically less costly than de novo synthesis.</text>
</comment>
<dbReference type="InterPro" id="IPR029057">
    <property type="entry name" value="PRTase-like"/>
</dbReference>
<evidence type="ECO:0000256" key="9">
    <source>
        <dbReference type="ARBA" id="ARBA00022490"/>
    </source>
</evidence>
<dbReference type="CDD" id="cd06223">
    <property type="entry name" value="PRTases_typeI"/>
    <property type="match status" value="1"/>
</dbReference>
<evidence type="ECO:0000256" key="3">
    <source>
        <dbReference type="ARBA" id="ARBA00004496"/>
    </source>
</evidence>
<dbReference type="EC" id="2.4.2.7" evidence="7"/>
<comment type="caution">
    <text evidence="14">The sequence shown here is derived from an EMBL/GenBank/DDBJ whole genome shotgun (WGS) entry which is preliminary data.</text>
</comment>
<keyword evidence="10" id="KW-0328">Glycosyltransferase</keyword>
<keyword evidence="15" id="KW-1185">Reference proteome</keyword>
<keyword evidence="9" id="KW-0963">Cytoplasm</keyword>
<dbReference type="PANTHER" id="PTHR32315:SF3">
    <property type="entry name" value="ADENINE PHOSPHORIBOSYLTRANSFERASE"/>
    <property type="match status" value="1"/>
</dbReference>
<dbReference type="NCBIfam" id="NF002636">
    <property type="entry name" value="PRK02304.1-5"/>
    <property type="match status" value="1"/>
</dbReference>
<dbReference type="Gene3D" id="3.40.50.2020">
    <property type="match status" value="1"/>
</dbReference>
<dbReference type="GO" id="GO:0006166">
    <property type="term" value="P:purine ribonucleoside salvage"/>
    <property type="evidence" value="ECO:0007669"/>
    <property type="project" value="UniProtKB-KW"/>
</dbReference>
<evidence type="ECO:0000256" key="1">
    <source>
        <dbReference type="ARBA" id="ARBA00000868"/>
    </source>
</evidence>
<dbReference type="AlphaFoldDB" id="A0ABD3VFP7"/>